<protein>
    <submittedName>
        <fullName evidence="1">Uncharacterized protein</fullName>
    </submittedName>
</protein>
<evidence type="ECO:0000313" key="1">
    <source>
        <dbReference type="EMBL" id="KOS43255.1"/>
    </source>
</evidence>
<name>A0A0M9WFU9_9EURO</name>
<comment type="caution">
    <text evidence="1">The sequence shown here is derived from an EMBL/GenBank/DDBJ whole genome shotgun (WGS) entry which is preliminary data.</text>
</comment>
<organism evidence="1 2">
    <name type="scientific">Penicillium nordicum</name>
    <dbReference type="NCBI Taxonomy" id="229535"/>
    <lineage>
        <taxon>Eukaryota</taxon>
        <taxon>Fungi</taxon>
        <taxon>Dikarya</taxon>
        <taxon>Ascomycota</taxon>
        <taxon>Pezizomycotina</taxon>
        <taxon>Eurotiomycetes</taxon>
        <taxon>Eurotiomycetidae</taxon>
        <taxon>Eurotiales</taxon>
        <taxon>Aspergillaceae</taxon>
        <taxon>Penicillium</taxon>
    </lineage>
</organism>
<accession>A0A0M9WFU9</accession>
<dbReference type="Proteomes" id="UP000037696">
    <property type="component" value="Unassembled WGS sequence"/>
</dbReference>
<keyword evidence="2" id="KW-1185">Reference proteome</keyword>
<sequence>MVTLHGVSRWSMGDIAKMERETEARMFGRSPERHPSNARLIFIDYQYQIKASEAFQNSAEQIMLEGRTASFSVRGVIAISSNRKHPYTYIALEILSRF</sequence>
<dbReference type="AlphaFoldDB" id="A0A0M9WFU9"/>
<proteinExistence type="predicted"/>
<reference evidence="1 2" key="1">
    <citation type="submission" date="2015-08" db="EMBL/GenBank/DDBJ databases">
        <title>Genome sequencing of Penicillium nordicum.</title>
        <authorList>
            <person name="Nguyen H.D."/>
            <person name="Seifert K.A."/>
        </authorList>
    </citation>
    <scope>NUCLEOTIDE SEQUENCE [LARGE SCALE GENOMIC DNA]</scope>
    <source>
        <strain evidence="1 2">DAOMC 185683</strain>
    </source>
</reference>
<evidence type="ECO:0000313" key="2">
    <source>
        <dbReference type="Proteomes" id="UP000037696"/>
    </source>
</evidence>
<gene>
    <name evidence="1" type="ORF">ACN38_g5818</name>
</gene>
<dbReference type="EMBL" id="LHQQ01000085">
    <property type="protein sequence ID" value="KOS43255.1"/>
    <property type="molecule type" value="Genomic_DNA"/>
</dbReference>